<dbReference type="PANTHER" id="PTHR44167:SF24">
    <property type="entry name" value="SERINE_THREONINE-PROTEIN KINASE CHK2"/>
    <property type="match status" value="1"/>
</dbReference>
<comment type="caution">
    <text evidence="2">The sequence shown here is derived from an EMBL/GenBank/DDBJ whole genome shotgun (WGS) entry which is preliminary data.</text>
</comment>
<keyword evidence="3" id="KW-1185">Reference proteome</keyword>
<dbReference type="GO" id="GO:0004674">
    <property type="term" value="F:protein serine/threonine kinase activity"/>
    <property type="evidence" value="ECO:0007669"/>
    <property type="project" value="TreeGrafter"/>
</dbReference>
<proteinExistence type="predicted"/>
<dbReference type="AlphaFoldDB" id="A0A9W4U874"/>
<dbReference type="InterPro" id="IPR011009">
    <property type="entry name" value="Kinase-like_dom_sf"/>
</dbReference>
<dbReference type="Pfam" id="PF00069">
    <property type="entry name" value="Pkinase"/>
    <property type="match status" value="1"/>
</dbReference>
<sequence>MIAISRSPWRVTQHIYVSKFFRPQPVRYTSALVGRSGRLYGGGEPTNSTNDELAKLRPDITVSVIKTLDSRKRFDKYLSIAEEIGKSDRLRLPIDFCDEESTIVLPWYQDTLFGFVESRKGKPHNNFKGILRQVMEAVQELHSKGWAHLDIKPQNIFVDPVISDDGQKTVTNVALGDFHNAAKIGNGSANYYPGPLGQPVWRSIEMHTGQFVCRASDIYALGLLLIYTYGGRSRIFLDGMTLPQVEIICHHLIYFGPAIPKDLLAHVENETWRKLLEIMSGVAVKQLEARPECSFSCWGNEFGPTLKGLISEMTNLNPLARPTIEQVLAHKWWDVKDGV</sequence>
<evidence type="ECO:0000313" key="3">
    <source>
        <dbReference type="Proteomes" id="UP001152607"/>
    </source>
</evidence>
<dbReference type="GO" id="GO:0044773">
    <property type="term" value="P:mitotic DNA damage checkpoint signaling"/>
    <property type="evidence" value="ECO:0007669"/>
    <property type="project" value="TreeGrafter"/>
</dbReference>
<dbReference type="GO" id="GO:0005524">
    <property type="term" value="F:ATP binding"/>
    <property type="evidence" value="ECO:0007669"/>
    <property type="project" value="InterPro"/>
</dbReference>
<protein>
    <recommendedName>
        <fullName evidence="1">Protein kinase domain-containing protein</fullName>
    </recommendedName>
</protein>
<dbReference type="SUPFAM" id="SSF56112">
    <property type="entry name" value="Protein kinase-like (PK-like)"/>
    <property type="match status" value="1"/>
</dbReference>
<organism evidence="2 3">
    <name type="scientific">Periconia digitata</name>
    <dbReference type="NCBI Taxonomy" id="1303443"/>
    <lineage>
        <taxon>Eukaryota</taxon>
        <taxon>Fungi</taxon>
        <taxon>Dikarya</taxon>
        <taxon>Ascomycota</taxon>
        <taxon>Pezizomycotina</taxon>
        <taxon>Dothideomycetes</taxon>
        <taxon>Pleosporomycetidae</taxon>
        <taxon>Pleosporales</taxon>
        <taxon>Massarineae</taxon>
        <taxon>Periconiaceae</taxon>
        <taxon>Periconia</taxon>
    </lineage>
</organism>
<evidence type="ECO:0000313" key="2">
    <source>
        <dbReference type="EMBL" id="CAI6291257.1"/>
    </source>
</evidence>
<dbReference type="InterPro" id="IPR000719">
    <property type="entry name" value="Prot_kinase_dom"/>
</dbReference>
<name>A0A9W4U874_9PLEO</name>
<dbReference type="PROSITE" id="PS50011">
    <property type="entry name" value="PROTEIN_KINASE_DOM"/>
    <property type="match status" value="1"/>
</dbReference>
<gene>
    <name evidence="2" type="ORF">PDIGIT_LOCUS2465</name>
</gene>
<evidence type="ECO:0000259" key="1">
    <source>
        <dbReference type="PROSITE" id="PS50011"/>
    </source>
</evidence>
<dbReference type="GO" id="GO:0005634">
    <property type="term" value="C:nucleus"/>
    <property type="evidence" value="ECO:0007669"/>
    <property type="project" value="TreeGrafter"/>
</dbReference>
<dbReference type="SMART" id="SM00220">
    <property type="entry name" value="S_TKc"/>
    <property type="match status" value="1"/>
</dbReference>
<dbReference type="PANTHER" id="PTHR44167">
    <property type="entry name" value="OVARIAN-SPECIFIC SERINE/THREONINE-PROTEIN KINASE LOK-RELATED"/>
    <property type="match status" value="1"/>
</dbReference>
<feature type="domain" description="Protein kinase" evidence="1">
    <location>
        <begin position="1"/>
        <end position="333"/>
    </location>
</feature>
<dbReference type="Proteomes" id="UP001152607">
    <property type="component" value="Unassembled WGS sequence"/>
</dbReference>
<accession>A0A9W4U874</accession>
<dbReference type="EMBL" id="CAOQHR010000002">
    <property type="protein sequence ID" value="CAI6291257.1"/>
    <property type="molecule type" value="Genomic_DNA"/>
</dbReference>
<dbReference type="OrthoDB" id="10252171at2759"/>
<reference evidence="2" key="1">
    <citation type="submission" date="2023-01" db="EMBL/GenBank/DDBJ databases">
        <authorList>
            <person name="Van Ghelder C."/>
            <person name="Rancurel C."/>
        </authorList>
    </citation>
    <scope>NUCLEOTIDE SEQUENCE</scope>
    <source>
        <strain evidence="2">CNCM I-4278</strain>
    </source>
</reference>
<dbReference type="Gene3D" id="1.10.510.10">
    <property type="entry name" value="Transferase(Phosphotransferase) domain 1"/>
    <property type="match status" value="1"/>
</dbReference>